<sequence>MDGRPQRSVEQIEVIEHHVVEEGRRPIGAIGTTAALPPYSTVRRSTESYETRDVPLDRRYDYTGERDVSREASFLHTSASECIYRDSLSHKPLKFDY</sequence>
<reference evidence="1 2" key="1">
    <citation type="submission" date="2018-11" db="EMBL/GenBank/DDBJ databases">
        <authorList>
            <consortium name="Pathogen Informatics"/>
        </authorList>
    </citation>
    <scope>NUCLEOTIDE SEQUENCE [LARGE SCALE GENOMIC DNA]</scope>
</reference>
<protein>
    <submittedName>
        <fullName evidence="1">Uncharacterized protein</fullName>
    </submittedName>
</protein>
<dbReference type="EMBL" id="UYYB01108027">
    <property type="protein sequence ID" value="VDM80280.1"/>
    <property type="molecule type" value="Genomic_DNA"/>
</dbReference>
<name>A0A3P7J4H4_STRVU</name>
<dbReference type="OrthoDB" id="5862950at2759"/>
<organism evidence="1 2">
    <name type="scientific">Strongylus vulgaris</name>
    <name type="common">Blood worm</name>
    <dbReference type="NCBI Taxonomy" id="40348"/>
    <lineage>
        <taxon>Eukaryota</taxon>
        <taxon>Metazoa</taxon>
        <taxon>Ecdysozoa</taxon>
        <taxon>Nematoda</taxon>
        <taxon>Chromadorea</taxon>
        <taxon>Rhabditida</taxon>
        <taxon>Rhabditina</taxon>
        <taxon>Rhabditomorpha</taxon>
        <taxon>Strongyloidea</taxon>
        <taxon>Strongylidae</taxon>
        <taxon>Strongylus</taxon>
    </lineage>
</organism>
<gene>
    <name evidence="1" type="ORF">SVUK_LOCUS15278</name>
</gene>
<dbReference type="Proteomes" id="UP000270094">
    <property type="component" value="Unassembled WGS sequence"/>
</dbReference>
<proteinExistence type="predicted"/>
<dbReference type="AlphaFoldDB" id="A0A3P7J4H4"/>
<accession>A0A3P7J4H4</accession>
<evidence type="ECO:0000313" key="1">
    <source>
        <dbReference type="EMBL" id="VDM80280.1"/>
    </source>
</evidence>
<evidence type="ECO:0000313" key="2">
    <source>
        <dbReference type="Proteomes" id="UP000270094"/>
    </source>
</evidence>
<keyword evidence="2" id="KW-1185">Reference proteome</keyword>